<dbReference type="HOGENOM" id="CLU_100264_0_1_1"/>
<evidence type="ECO:0000256" key="7">
    <source>
        <dbReference type="ARBA" id="ARBA00022692"/>
    </source>
</evidence>
<evidence type="ECO:0000256" key="14">
    <source>
        <dbReference type="ARBA" id="ARBA00031791"/>
    </source>
</evidence>
<evidence type="ECO:0000256" key="15">
    <source>
        <dbReference type="SAM" id="Phobius"/>
    </source>
</evidence>
<comment type="similarity">
    <text evidence="3">Belongs to the TRAP-delta family.</text>
</comment>
<evidence type="ECO:0000256" key="9">
    <source>
        <dbReference type="ARBA" id="ARBA00022824"/>
    </source>
</evidence>
<evidence type="ECO:0000256" key="8">
    <source>
        <dbReference type="ARBA" id="ARBA00022729"/>
    </source>
</evidence>
<evidence type="ECO:0000313" key="17">
    <source>
        <dbReference type="EnsemblMetazoa" id="tetur07g03780.1"/>
    </source>
</evidence>
<evidence type="ECO:0000256" key="5">
    <source>
        <dbReference type="ARBA" id="ARBA00014387"/>
    </source>
</evidence>
<evidence type="ECO:0000256" key="11">
    <source>
        <dbReference type="ARBA" id="ARBA00022989"/>
    </source>
</evidence>
<evidence type="ECO:0000256" key="4">
    <source>
        <dbReference type="ARBA" id="ARBA00011819"/>
    </source>
</evidence>
<feature type="chain" id="PRO_5004591386" description="Translocon-associated protein subunit delta" evidence="16">
    <location>
        <begin position="21"/>
        <end position="169"/>
    </location>
</feature>
<name>T1K959_TETUR</name>
<dbReference type="GO" id="GO:0005789">
    <property type="term" value="C:endoplasmic reticulum membrane"/>
    <property type="evidence" value="ECO:0007669"/>
    <property type="project" value="UniProtKB-SubCell"/>
</dbReference>
<reference evidence="18" key="1">
    <citation type="submission" date="2011-08" db="EMBL/GenBank/DDBJ databases">
        <authorList>
            <person name="Rombauts S."/>
        </authorList>
    </citation>
    <scope>NUCLEOTIDE SEQUENCE</scope>
    <source>
        <strain evidence="18">London</strain>
    </source>
</reference>
<reference evidence="17" key="2">
    <citation type="submission" date="2015-06" db="UniProtKB">
        <authorList>
            <consortium name="EnsemblMetazoa"/>
        </authorList>
    </citation>
    <scope>IDENTIFICATION</scope>
</reference>
<dbReference type="EnsemblMetazoa" id="tetur07g03780.1">
    <property type="protein sequence ID" value="tetur07g03780.1"/>
    <property type="gene ID" value="tetur07g03780"/>
</dbReference>
<keyword evidence="6" id="KW-1017">Isopeptide bond</keyword>
<keyword evidence="12 15" id="KW-0472">Membrane</keyword>
<dbReference type="Proteomes" id="UP000015104">
    <property type="component" value="Unassembled WGS sequence"/>
</dbReference>
<dbReference type="PANTHER" id="PTHR12731">
    <property type="entry name" value="TRANSLOCON-ASSOCIATED PROTEIN, DELTA SUBUNIT"/>
    <property type="match status" value="1"/>
</dbReference>
<dbReference type="OMA" id="GPWVNSE"/>
<keyword evidence="7 15" id="KW-0812">Transmembrane</keyword>
<evidence type="ECO:0000256" key="3">
    <source>
        <dbReference type="ARBA" id="ARBA00009294"/>
    </source>
</evidence>
<dbReference type="AlphaFoldDB" id="T1K959"/>
<proteinExistence type="inferred from homology"/>
<accession>T1K959</accession>
<keyword evidence="11 15" id="KW-1133">Transmembrane helix</keyword>
<comment type="subunit">
    <text evidence="4">Heterotetramer of TRAP-alpha, TRAP-beta, TRAP-delta and TRAP-gamma.</text>
</comment>
<dbReference type="EMBL" id="CAEY01001889">
    <property type="status" value="NOT_ANNOTATED_CDS"/>
    <property type="molecule type" value="Genomic_DNA"/>
</dbReference>
<keyword evidence="10" id="KW-0832">Ubl conjugation</keyword>
<dbReference type="PANTHER" id="PTHR12731:SF1">
    <property type="entry name" value="TRANSLOCON-ASSOCIATED PROTEIN SUBUNIT DELTA"/>
    <property type="match status" value="1"/>
</dbReference>
<keyword evidence="9" id="KW-0256">Endoplasmic reticulum</keyword>
<evidence type="ECO:0000256" key="1">
    <source>
        <dbReference type="ARBA" id="ARBA00002838"/>
    </source>
</evidence>
<dbReference type="KEGG" id="tut:107362018"/>
<evidence type="ECO:0000256" key="12">
    <source>
        <dbReference type="ARBA" id="ARBA00023136"/>
    </source>
</evidence>
<dbReference type="InterPro" id="IPR008855">
    <property type="entry name" value="TRAP-delta"/>
</dbReference>
<keyword evidence="13" id="KW-1015">Disulfide bond</keyword>
<evidence type="ECO:0000256" key="16">
    <source>
        <dbReference type="SAM" id="SignalP"/>
    </source>
</evidence>
<feature type="signal peptide" evidence="16">
    <location>
        <begin position="1"/>
        <end position="20"/>
    </location>
</feature>
<dbReference type="OrthoDB" id="10055808at2759"/>
<evidence type="ECO:0000313" key="18">
    <source>
        <dbReference type="Proteomes" id="UP000015104"/>
    </source>
</evidence>
<sequence length="169" mass="18719">MFSKISSIVIFLSFLGITLGCQVGDVQSSSYSTTDGLVISETAYVVNFNVNCKDAAKPDSLVLYADIGNNKILPVAKSSDGSRFQVSWTADLAKSYSASYEIKIHDEEGLSNLKRAQRKESKEDVTPLFKINFSHPGTYRGPWLQTELIATVISILVWWVAYSHKSKLD</sequence>
<feature type="transmembrane region" description="Helical" evidence="15">
    <location>
        <begin position="143"/>
        <end position="162"/>
    </location>
</feature>
<evidence type="ECO:0000256" key="10">
    <source>
        <dbReference type="ARBA" id="ARBA00022843"/>
    </source>
</evidence>
<gene>
    <name evidence="17" type="primary">107362018</name>
</gene>
<keyword evidence="8 16" id="KW-0732">Signal</keyword>
<dbReference type="PROSITE" id="PS51257">
    <property type="entry name" value="PROKAR_LIPOPROTEIN"/>
    <property type="match status" value="1"/>
</dbReference>
<organism evidence="17 18">
    <name type="scientific">Tetranychus urticae</name>
    <name type="common">Two-spotted spider mite</name>
    <dbReference type="NCBI Taxonomy" id="32264"/>
    <lineage>
        <taxon>Eukaryota</taxon>
        <taxon>Metazoa</taxon>
        <taxon>Ecdysozoa</taxon>
        <taxon>Arthropoda</taxon>
        <taxon>Chelicerata</taxon>
        <taxon>Arachnida</taxon>
        <taxon>Acari</taxon>
        <taxon>Acariformes</taxon>
        <taxon>Trombidiformes</taxon>
        <taxon>Prostigmata</taxon>
        <taxon>Eleutherengona</taxon>
        <taxon>Raphignathae</taxon>
        <taxon>Tetranychoidea</taxon>
        <taxon>Tetranychidae</taxon>
        <taxon>Tetranychus</taxon>
    </lineage>
</organism>
<comment type="subcellular location">
    <subcellularLocation>
        <location evidence="2">Endoplasmic reticulum membrane</location>
        <topology evidence="2">Single-pass type I membrane protein</topology>
    </subcellularLocation>
</comment>
<dbReference type="eggNOG" id="KOG4088">
    <property type="taxonomic scope" value="Eukaryota"/>
</dbReference>
<keyword evidence="18" id="KW-1185">Reference proteome</keyword>
<evidence type="ECO:0000256" key="13">
    <source>
        <dbReference type="ARBA" id="ARBA00023157"/>
    </source>
</evidence>
<evidence type="ECO:0000256" key="6">
    <source>
        <dbReference type="ARBA" id="ARBA00022499"/>
    </source>
</evidence>
<comment type="function">
    <text evidence="1">TRAP proteins are part of a complex whose function is to bind calcium to the ER membrane and thereby regulate the retention of ER resident proteins.</text>
</comment>
<protein>
    <recommendedName>
        <fullName evidence="5">Translocon-associated protein subunit delta</fullName>
    </recommendedName>
    <alternativeName>
        <fullName evidence="14">Signal sequence receptor subunit delta</fullName>
    </alternativeName>
</protein>
<dbReference type="STRING" id="32264.T1K959"/>
<evidence type="ECO:0000256" key="2">
    <source>
        <dbReference type="ARBA" id="ARBA00004115"/>
    </source>
</evidence>
<dbReference type="Pfam" id="PF05404">
    <property type="entry name" value="TRAP-delta"/>
    <property type="match status" value="1"/>
</dbReference>